<dbReference type="PIRSF" id="PIRSF006625">
    <property type="entry name" value="KduI"/>
    <property type="match status" value="1"/>
</dbReference>
<dbReference type="UniPathway" id="UPA00545">
    <property type="reaction ID" value="UER00826"/>
</dbReference>
<dbReference type="Pfam" id="PF04962">
    <property type="entry name" value="KduI"/>
    <property type="match status" value="1"/>
</dbReference>
<sequence>MNVIFENRFATAPLDVKHYDTEKLRQNFLIDNLMQADQLVLCYTHYERLIVGSAVPVKAPVALQTVDALKAEFFLQRRELGVINVGGTGYVEVDGNQYELANKEALYVGMGCRNVSFHSLNAQEPAKFYLNSTPAHHAYPVQHVRMNDCKKLEMGALATSNERIIYQLMIKEVVQTCQLQMGLTVLSQGSVWNTMPAHQHDRRMEAYFYFDLTPGQAVCHFMGEPKETRHLWLGNEQAVVSPPWSIHSGVGTGSYAFIWGMAGENLDYHDMDKFGPDQLR</sequence>
<feature type="binding site" evidence="7">
    <location>
        <position position="205"/>
    </location>
    <ligand>
        <name>Zn(2+)</name>
        <dbReference type="ChEBI" id="CHEBI:29105"/>
    </ligand>
</feature>
<evidence type="ECO:0000256" key="5">
    <source>
        <dbReference type="ARBA" id="ARBA00022833"/>
    </source>
</evidence>
<dbReference type="Gene3D" id="2.60.120.10">
    <property type="entry name" value="Jelly Rolls"/>
    <property type="match status" value="1"/>
</dbReference>
<dbReference type="GO" id="GO:0019698">
    <property type="term" value="P:D-galacturonate catabolic process"/>
    <property type="evidence" value="ECO:0007669"/>
    <property type="project" value="TreeGrafter"/>
</dbReference>
<dbReference type="InterPro" id="IPR014710">
    <property type="entry name" value="RmlC-like_jellyroll"/>
</dbReference>
<evidence type="ECO:0000256" key="1">
    <source>
        <dbReference type="ARBA" id="ARBA00000552"/>
    </source>
</evidence>
<feature type="binding site" evidence="7">
    <location>
        <position position="200"/>
    </location>
    <ligand>
        <name>Zn(2+)</name>
        <dbReference type="ChEBI" id="CHEBI:29105"/>
    </ligand>
</feature>
<comment type="similarity">
    <text evidence="3 7">Belongs to the KduI family.</text>
</comment>
<evidence type="ECO:0000256" key="3">
    <source>
        <dbReference type="ARBA" id="ARBA00008086"/>
    </source>
</evidence>
<dbReference type="SUPFAM" id="SSF51182">
    <property type="entry name" value="RmlC-like cupins"/>
    <property type="match status" value="1"/>
</dbReference>
<organism evidence="8 9">
    <name type="scientific">Rheinheimera tangshanensis</name>
    <dbReference type="NCBI Taxonomy" id="400153"/>
    <lineage>
        <taxon>Bacteria</taxon>
        <taxon>Pseudomonadati</taxon>
        <taxon>Pseudomonadota</taxon>
        <taxon>Gammaproteobacteria</taxon>
        <taxon>Chromatiales</taxon>
        <taxon>Chromatiaceae</taxon>
        <taxon>Rheinheimera</taxon>
    </lineage>
</organism>
<dbReference type="EMBL" id="VRLR01000001">
    <property type="protein sequence ID" value="TXK82948.1"/>
    <property type="molecule type" value="Genomic_DNA"/>
</dbReference>
<name>A0A5C8M4S2_9GAMM</name>
<dbReference type="OrthoDB" id="9770644at2"/>
<reference evidence="8 9" key="1">
    <citation type="submission" date="2019-08" db="EMBL/GenBank/DDBJ databases">
        <title>Draft genome analysis of Rheinheimera tangshanensis isolated from the roots of fresh rice plants (Oryza sativa).</title>
        <authorList>
            <person name="Yu Q."/>
            <person name="Qi Y."/>
            <person name="Zhang H."/>
            <person name="Pu J."/>
        </authorList>
    </citation>
    <scope>NUCLEOTIDE SEQUENCE [LARGE SCALE GENOMIC DNA]</scope>
    <source>
        <strain evidence="8 9">JA3-B52</strain>
    </source>
</reference>
<comment type="pathway">
    <text evidence="2 7">Glycan metabolism; pectin degradation; 2-dehydro-3-deoxy-D-gluconate from pectin: step 4/5.</text>
</comment>
<comment type="caution">
    <text evidence="8">The sequence shown here is derived from an EMBL/GenBank/DDBJ whole genome shotgun (WGS) entry which is preliminary data.</text>
</comment>
<dbReference type="Proteomes" id="UP000321814">
    <property type="component" value="Unassembled WGS sequence"/>
</dbReference>
<evidence type="ECO:0000256" key="2">
    <source>
        <dbReference type="ARBA" id="ARBA00005148"/>
    </source>
</evidence>
<keyword evidence="4 7" id="KW-0479">Metal-binding</keyword>
<comment type="function">
    <text evidence="7">Catalyzes the isomerization of 5-dehydro-4-deoxy-D-glucuronate to 3-deoxy-D-glycero-2,5-hexodiulosonate.</text>
</comment>
<feature type="binding site" evidence="7">
    <location>
        <position position="198"/>
    </location>
    <ligand>
        <name>Zn(2+)</name>
        <dbReference type="ChEBI" id="CHEBI:29105"/>
    </ligand>
</feature>
<dbReference type="InterPro" id="IPR027449">
    <property type="entry name" value="KduI_N"/>
</dbReference>
<comment type="cofactor">
    <cofactor evidence="7">
        <name>Zn(2+)</name>
        <dbReference type="ChEBI" id="CHEBI:29105"/>
    </cofactor>
    <text evidence="7">Binds 1 zinc ion per subunit.</text>
</comment>
<dbReference type="InterPro" id="IPR021120">
    <property type="entry name" value="KduI/IolB_isomerase"/>
</dbReference>
<keyword evidence="9" id="KW-1185">Reference proteome</keyword>
<dbReference type="EC" id="5.3.1.17" evidence="7"/>
<feature type="binding site" evidence="7">
    <location>
        <position position="247"/>
    </location>
    <ligand>
        <name>Zn(2+)</name>
        <dbReference type="ChEBI" id="CHEBI:29105"/>
    </ligand>
</feature>
<dbReference type="CDD" id="cd20294">
    <property type="entry name" value="cupin_KduI_N"/>
    <property type="match status" value="1"/>
</dbReference>
<keyword evidence="5 7" id="KW-0862">Zinc</keyword>
<dbReference type="GO" id="GO:0008697">
    <property type="term" value="F:4-deoxy-L-threo-5-hexosulose-uronate ketol-isomerase activity"/>
    <property type="evidence" value="ECO:0007669"/>
    <property type="project" value="UniProtKB-UniRule"/>
</dbReference>
<dbReference type="AlphaFoldDB" id="A0A5C8M4S2"/>
<dbReference type="GO" id="GO:0008270">
    <property type="term" value="F:zinc ion binding"/>
    <property type="evidence" value="ECO:0007669"/>
    <property type="project" value="UniProtKB-UniRule"/>
</dbReference>
<dbReference type="GO" id="GO:0045490">
    <property type="term" value="P:pectin catabolic process"/>
    <property type="evidence" value="ECO:0007669"/>
    <property type="project" value="UniProtKB-UniRule"/>
</dbReference>
<accession>A0A5C8M4S2</accession>
<evidence type="ECO:0000256" key="7">
    <source>
        <dbReference type="HAMAP-Rule" id="MF_00687"/>
    </source>
</evidence>
<dbReference type="InterPro" id="IPR007045">
    <property type="entry name" value="KduI"/>
</dbReference>
<protein>
    <recommendedName>
        <fullName evidence="7">4-deoxy-L-threo-5-hexosulose-uronate ketol-isomerase</fullName>
        <ecNumber evidence="7">5.3.1.17</ecNumber>
    </recommendedName>
    <alternativeName>
        <fullName evidence="7">5-keto-4-deoxyuronate isomerase</fullName>
    </alternativeName>
    <alternativeName>
        <fullName evidence="7">DKI isomerase</fullName>
    </alternativeName>
</protein>
<keyword evidence="6 7" id="KW-0413">Isomerase</keyword>
<dbReference type="HAMAP" id="MF_00687">
    <property type="entry name" value="KduI"/>
    <property type="match status" value="1"/>
</dbReference>
<evidence type="ECO:0000256" key="6">
    <source>
        <dbReference type="ARBA" id="ARBA00023235"/>
    </source>
</evidence>
<dbReference type="NCBIfam" id="NF002091">
    <property type="entry name" value="PRK00924.1"/>
    <property type="match status" value="1"/>
</dbReference>
<proteinExistence type="inferred from homology"/>
<comment type="catalytic activity">
    <reaction evidence="1 7">
        <text>5-dehydro-4-deoxy-D-glucuronate = 3-deoxy-D-glycero-2,5-hexodiulosonate</text>
        <dbReference type="Rhea" id="RHEA:23896"/>
        <dbReference type="ChEBI" id="CHEBI:17117"/>
        <dbReference type="ChEBI" id="CHEBI:29071"/>
        <dbReference type="EC" id="5.3.1.17"/>
    </reaction>
</comment>
<dbReference type="Gene3D" id="2.60.120.520">
    <property type="entry name" value="pectin degrading enzyme 5-keto 4- deoxyuronate isomerase, domain 1"/>
    <property type="match status" value="1"/>
</dbReference>
<dbReference type="GO" id="GO:0042840">
    <property type="term" value="P:D-glucuronate catabolic process"/>
    <property type="evidence" value="ECO:0007669"/>
    <property type="project" value="TreeGrafter"/>
</dbReference>
<evidence type="ECO:0000313" key="8">
    <source>
        <dbReference type="EMBL" id="TXK82948.1"/>
    </source>
</evidence>
<dbReference type="RefSeq" id="WP_147902873.1">
    <property type="nucleotide sequence ID" value="NZ_BAAAGC010000002.1"/>
</dbReference>
<dbReference type="InterPro" id="IPR011051">
    <property type="entry name" value="RmlC_Cupin_sf"/>
</dbReference>
<gene>
    <name evidence="7 8" type="primary">kduI</name>
    <name evidence="8" type="ORF">FU839_01295</name>
</gene>
<dbReference type="PANTHER" id="PTHR38461">
    <property type="entry name" value="4-DEOXY-L-THREO-5-HEXOSULOSE-URONATE KETOL-ISOMERASE"/>
    <property type="match status" value="1"/>
</dbReference>
<dbReference type="PANTHER" id="PTHR38461:SF1">
    <property type="entry name" value="4-DEOXY-L-THREO-5-HEXOSULOSE-URONATE KETOL-ISOMERASE"/>
    <property type="match status" value="1"/>
</dbReference>
<evidence type="ECO:0000313" key="9">
    <source>
        <dbReference type="Proteomes" id="UP000321814"/>
    </source>
</evidence>
<dbReference type="CDD" id="cd20491">
    <property type="entry name" value="cupin_KduI_C"/>
    <property type="match status" value="1"/>
</dbReference>
<evidence type="ECO:0000256" key="4">
    <source>
        <dbReference type="ARBA" id="ARBA00022723"/>
    </source>
</evidence>